<gene>
    <name evidence="3" type="ORF">GCM10009789_71600</name>
</gene>
<comment type="caution">
    <text evidence="3">The sequence shown here is derived from an EMBL/GenBank/DDBJ whole genome shotgun (WGS) entry which is preliminary data.</text>
</comment>
<sequence length="294" mass="30959">MNVRFGYGSPADVRAAADVVRLAEQADRDGLDLFSLSDHPYLPNLLDAYATLAFLLGRTTRISALANVTNLPLRPAPMLARTASALTAISNGRFVLGLGAGGAPDRIATMGVTTKRPAEAVESFEQAMILVRRLSGGGPAVTDPYSGATALAPSPIEAAQIWTGSVGPKSLAATGRQADGWIPGHAADWLSEPYRTSRAIIDEAALAVGRKPADVATVYNFPGRITQQPLAKVRDDEGRWLGGSPAQWIEELTSAVLDHDAAGFILFPTGPDPIDVTLSRWSQEIVPAVRAAIG</sequence>
<dbReference type="EMBL" id="BAAAOS010000056">
    <property type="protein sequence ID" value="GAA1606958.1"/>
    <property type="molecule type" value="Genomic_DNA"/>
</dbReference>
<name>A0ABN2EI97_9ACTN</name>
<organism evidence="3 4">
    <name type="scientific">Kribbella sancticallisti</name>
    <dbReference type="NCBI Taxonomy" id="460087"/>
    <lineage>
        <taxon>Bacteria</taxon>
        <taxon>Bacillati</taxon>
        <taxon>Actinomycetota</taxon>
        <taxon>Actinomycetes</taxon>
        <taxon>Propionibacteriales</taxon>
        <taxon>Kribbellaceae</taxon>
        <taxon>Kribbella</taxon>
    </lineage>
</organism>
<feature type="domain" description="Luciferase-like" evidence="2">
    <location>
        <begin position="14"/>
        <end position="221"/>
    </location>
</feature>
<dbReference type="SUPFAM" id="SSF51679">
    <property type="entry name" value="Bacterial luciferase-like"/>
    <property type="match status" value="1"/>
</dbReference>
<dbReference type="RefSeq" id="WP_344221163.1">
    <property type="nucleotide sequence ID" value="NZ_BAAAOS010000056.1"/>
</dbReference>
<protein>
    <submittedName>
        <fullName evidence="3">LLM class flavin-dependent oxidoreductase</fullName>
    </submittedName>
</protein>
<dbReference type="InterPro" id="IPR050564">
    <property type="entry name" value="F420-G6PD/mer"/>
</dbReference>
<evidence type="ECO:0000259" key="2">
    <source>
        <dbReference type="Pfam" id="PF00296"/>
    </source>
</evidence>
<dbReference type="Gene3D" id="3.20.20.30">
    <property type="entry name" value="Luciferase-like domain"/>
    <property type="match status" value="1"/>
</dbReference>
<accession>A0ABN2EI97</accession>
<dbReference type="PANTHER" id="PTHR43244:SF1">
    <property type="entry name" value="5,10-METHYLENETETRAHYDROMETHANOPTERIN REDUCTASE"/>
    <property type="match status" value="1"/>
</dbReference>
<evidence type="ECO:0000313" key="4">
    <source>
        <dbReference type="Proteomes" id="UP001500393"/>
    </source>
</evidence>
<keyword evidence="4" id="KW-1185">Reference proteome</keyword>
<dbReference type="PANTHER" id="PTHR43244">
    <property type="match status" value="1"/>
</dbReference>
<dbReference type="Pfam" id="PF00296">
    <property type="entry name" value="Bac_luciferase"/>
    <property type="match status" value="1"/>
</dbReference>
<proteinExistence type="predicted"/>
<dbReference type="Proteomes" id="UP001500393">
    <property type="component" value="Unassembled WGS sequence"/>
</dbReference>
<evidence type="ECO:0000256" key="1">
    <source>
        <dbReference type="ARBA" id="ARBA00023002"/>
    </source>
</evidence>
<dbReference type="CDD" id="cd01097">
    <property type="entry name" value="Tetrahydromethanopterin_reductase"/>
    <property type="match status" value="1"/>
</dbReference>
<evidence type="ECO:0000313" key="3">
    <source>
        <dbReference type="EMBL" id="GAA1606958.1"/>
    </source>
</evidence>
<keyword evidence="1" id="KW-0560">Oxidoreductase</keyword>
<dbReference type="InterPro" id="IPR011251">
    <property type="entry name" value="Luciferase-like_dom"/>
</dbReference>
<dbReference type="InterPro" id="IPR036661">
    <property type="entry name" value="Luciferase-like_sf"/>
</dbReference>
<reference evidence="3 4" key="1">
    <citation type="journal article" date="2019" name="Int. J. Syst. Evol. Microbiol.">
        <title>The Global Catalogue of Microorganisms (GCM) 10K type strain sequencing project: providing services to taxonomists for standard genome sequencing and annotation.</title>
        <authorList>
            <consortium name="The Broad Institute Genomics Platform"/>
            <consortium name="The Broad Institute Genome Sequencing Center for Infectious Disease"/>
            <person name="Wu L."/>
            <person name="Ma J."/>
        </authorList>
    </citation>
    <scope>NUCLEOTIDE SEQUENCE [LARGE SCALE GENOMIC DNA]</scope>
    <source>
        <strain evidence="3 4">JCM 14969</strain>
    </source>
</reference>